<dbReference type="PANTHER" id="PTHR21087:SF16">
    <property type="entry name" value="SHIKIMATE KINASE 1, CHLOROPLASTIC"/>
    <property type="match status" value="1"/>
</dbReference>
<comment type="subcellular location">
    <subcellularLocation>
        <location evidence="7">Cytoplasm</location>
    </subcellularLocation>
</comment>
<evidence type="ECO:0000256" key="2">
    <source>
        <dbReference type="ARBA" id="ARBA00022679"/>
    </source>
</evidence>
<comment type="catalytic activity">
    <reaction evidence="7">
        <text>shikimate + ATP = 3-phosphoshikimate + ADP + H(+)</text>
        <dbReference type="Rhea" id="RHEA:13121"/>
        <dbReference type="ChEBI" id="CHEBI:15378"/>
        <dbReference type="ChEBI" id="CHEBI:30616"/>
        <dbReference type="ChEBI" id="CHEBI:36208"/>
        <dbReference type="ChEBI" id="CHEBI:145989"/>
        <dbReference type="ChEBI" id="CHEBI:456216"/>
        <dbReference type="EC" id="2.7.1.71"/>
    </reaction>
</comment>
<keyword evidence="6 7" id="KW-0057">Aromatic amino acid biosynthesis</keyword>
<proteinExistence type="inferred from homology"/>
<dbReference type="RefSeq" id="WP_101472920.1">
    <property type="nucleotide sequence ID" value="NZ_JBCNKL010000010.1"/>
</dbReference>
<dbReference type="InterPro" id="IPR031322">
    <property type="entry name" value="Shikimate/glucono_kinase"/>
</dbReference>
<dbReference type="HAMAP" id="MF_00109">
    <property type="entry name" value="Shikimate_kinase"/>
    <property type="match status" value="1"/>
</dbReference>
<comment type="caution">
    <text evidence="9">The sequence shown here is derived from an EMBL/GenBank/DDBJ whole genome shotgun (WGS) entry which is preliminary data.</text>
</comment>
<comment type="pathway">
    <text evidence="7">Metabolic intermediate biosynthesis; chorismate biosynthesis; chorismate from D-erythrose 4-phosphate and phosphoenolpyruvate: step 5/7.</text>
</comment>
<sequence length="172" mass="19629">MIKIVLLGYMGSGKSTIAHLLSEKTQIEAFDLDKIIEERAGLSIKNIFEQKGEVFFRKLENQIFKEFISSEKDMILSLGGGTPCYANNHELLNGGGVVSFYLKASIETLYERLLSVRDNRPLIAEQEKEEMKEYIAKHLFDRSYYYNQATHIVSVDKKTPEEVTAEISRILA</sequence>
<comment type="caution">
    <text evidence="7">Lacks conserved residue(s) required for the propagation of feature annotation.</text>
</comment>
<organism evidence="9 11">
    <name type="scientific">Flavobacterium lindanitolerans</name>
    <dbReference type="NCBI Taxonomy" id="428988"/>
    <lineage>
        <taxon>Bacteria</taxon>
        <taxon>Pseudomonadati</taxon>
        <taxon>Bacteroidota</taxon>
        <taxon>Flavobacteriia</taxon>
        <taxon>Flavobacteriales</taxon>
        <taxon>Flavobacteriaceae</taxon>
        <taxon>Flavobacterium</taxon>
    </lineage>
</organism>
<evidence type="ECO:0000313" key="10">
    <source>
        <dbReference type="Proteomes" id="UP000233767"/>
    </source>
</evidence>
<dbReference type="UniPathway" id="UPA00053">
    <property type="reaction ID" value="UER00088"/>
</dbReference>
<feature type="binding site" evidence="7">
    <location>
        <position position="80"/>
    </location>
    <ligand>
        <name>substrate</name>
    </ligand>
</feature>
<dbReference type="Pfam" id="PF01202">
    <property type="entry name" value="SKI"/>
    <property type="match status" value="1"/>
</dbReference>
<dbReference type="InterPro" id="IPR000623">
    <property type="entry name" value="Shikimate_kinase/TSH1"/>
</dbReference>
<dbReference type="GO" id="GO:0000287">
    <property type="term" value="F:magnesium ion binding"/>
    <property type="evidence" value="ECO:0007669"/>
    <property type="project" value="UniProtKB-UniRule"/>
</dbReference>
<evidence type="ECO:0000256" key="7">
    <source>
        <dbReference type="HAMAP-Rule" id="MF_00109"/>
    </source>
</evidence>
<dbReference type="AlphaFoldDB" id="A0A497U3E2"/>
<feature type="binding site" evidence="7">
    <location>
        <position position="120"/>
    </location>
    <ligand>
        <name>ATP</name>
        <dbReference type="ChEBI" id="CHEBI:30616"/>
    </ligand>
</feature>
<keyword evidence="7" id="KW-0460">Magnesium</keyword>
<dbReference type="PRINTS" id="PR01100">
    <property type="entry name" value="SHIKIMTKNASE"/>
</dbReference>
<feature type="binding site" evidence="7">
    <location>
        <position position="15"/>
    </location>
    <ligand>
        <name>Mg(2+)</name>
        <dbReference type="ChEBI" id="CHEBI:18420"/>
    </ligand>
</feature>
<evidence type="ECO:0000313" key="9">
    <source>
        <dbReference type="EMBL" id="RLJ23415.1"/>
    </source>
</evidence>
<dbReference type="Gene3D" id="3.40.50.300">
    <property type="entry name" value="P-loop containing nucleotide triphosphate hydrolases"/>
    <property type="match status" value="1"/>
</dbReference>
<evidence type="ECO:0000313" key="11">
    <source>
        <dbReference type="Proteomes" id="UP000275027"/>
    </source>
</evidence>
<keyword evidence="3 7" id="KW-0547">Nucleotide-binding</keyword>
<evidence type="ECO:0000256" key="6">
    <source>
        <dbReference type="ARBA" id="ARBA00023141"/>
    </source>
</evidence>
<gene>
    <name evidence="7" type="primary">aroK</name>
    <name evidence="8" type="ORF">B0G92_3165</name>
    <name evidence="9" type="ORF">CLV50_3235</name>
</gene>
<dbReference type="GO" id="GO:0005524">
    <property type="term" value="F:ATP binding"/>
    <property type="evidence" value="ECO:0007669"/>
    <property type="project" value="UniProtKB-UniRule"/>
</dbReference>
<dbReference type="CDD" id="cd00464">
    <property type="entry name" value="SK"/>
    <property type="match status" value="1"/>
</dbReference>
<keyword evidence="10" id="KW-1185">Reference proteome</keyword>
<protein>
    <recommendedName>
        <fullName evidence="7">Shikimate kinase</fullName>
        <shortName evidence="7">SK</shortName>
        <ecNumber evidence="7">2.7.1.71</ecNumber>
    </recommendedName>
</protein>
<dbReference type="EC" id="2.7.1.71" evidence="7"/>
<dbReference type="InterPro" id="IPR027417">
    <property type="entry name" value="P-loop_NTPase"/>
</dbReference>
<keyword evidence="2 7" id="KW-0808">Transferase</keyword>
<keyword evidence="1 7" id="KW-0028">Amino-acid biosynthesis</keyword>
<feature type="binding site" evidence="7">
    <location>
        <position position="57"/>
    </location>
    <ligand>
        <name>substrate</name>
    </ligand>
</feature>
<evidence type="ECO:0000313" key="8">
    <source>
        <dbReference type="EMBL" id="PKW20089.1"/>
    </source>
</evidence>
<dbReference type="GO" id="GO:0004765">
    <property type="term" value="F:shikimate kinase activity"/>
    <property type="evidence" value="ECO:0007669"/>
    <property type="project" value="UniProtKB-UniRule"/>
</dbReference>
<feature type="binding site" evidence="7">
    <location>
        <begin position="11"/>
        <end position="16"/>
    </location>
    <ligand>
        <name>ATP</name>
        <dbReference type="ChEBI" id="CHEBI:30616"/>
    </ligand>
</feature>
<dbReference type="EMBL" id="PJND01000011">
    <property type="protein sequence ID" value="PKW20089.1"/>
    <property type="molecule type" value="Genomic_DNA"/>
</dbReference>
<dbReference type="SUPFAM" id="SSF52540">
    <property type="entry name" value="P-loop containing nucleoside triphosphate hydrolases"/>
    <property type="match status" value="1"/>
</dbReference>
<accession>A0A497U3E2</accession>
<comment type="function">
    <text evidence="7">Catalyzes the specific phosphorylation of the 3-hydroxyl group of shikimic acid using ATP as a cosubstrate.</text>
</comment>
<comment type="cofactor">
    <cofactor evidence="7">
        <name>Mg(2+)</name>
        <dbReference type="ChEBI" id="CHEBI:18420"/>
    </cofactor>
    <text evidence="7">Binds 1 Mg(2+) ion per subunit.</text>
</comment>
<keyword evidence="4 7" id="KW-0418">Kinase</keyword>
<dbReference type="GO" id="GO:0008652">
    <property type="term" value="P:amino acid biosynthetic process"/>
    <property type="evidence" value="ECO:0007669"/>
    <property type="project" value="UniProtKB-KW"/>
</dbReference>
<keyword evidence="7" id="KW-0479">Metal-binding</keyword>
<comment type="subunit">
    <text evidence="7">Monomer.</text>
</comment>
<dbReference type="GO" id="GO:0009073">
    <property type="term" value="P:aromatic amino acid family biosynthetic process"/>
    <property type="evidence" value="ECO:0007669"/>
    <property type="project" value="UniProtKB-KW"/>
</dbReference>
<evidence type="ECO:0000256" key="3">
    <source>
        <dbReference type="ARBA" id="ARBA00022741"/>
    </source>
</evidence>
<dbReference type="EMBL" id="RCCB01000015">
    <property type="protein sequence ID" value="RLJ23415.1"/>
    <property type="molecule type" value="Genomic_DNA"/>
</dbReference>
<reference evidence="8 10" key="1">
    <citation type="submission" date="2017-12" db="EMBL/GenBank/DDBJ databases">
        <title>Genomic Encyclopedia of Type Strains, Phase III (KMG-III): the genomes of soil and plant-associated and newly described type strains.</title>
        <authorList>
            <person name="Whitman W."/>
        </authorList>
    </citation>
    <scope>NUCLEOTIDE SEQUENCE [LARGE SCALE GENOMIC DNA]</scope>
    <source>
        <strain evidence="8 10">IP-10</strain>
    </source>
</reference>
<evidence type="ECO:0000256" key="1">
    <source>
        <dbReference type="ARBA" id="ARBA00022605"/>
    </source>
</evidence>
<dbReference type="GO" id="GO:0005829">
    <property type="term" value="C:cytosol"/>
    <property type="evidence" value="ECO:0007669"/>
    <property type="project" value="TreeGrafter"/>
</dbReference>
<comment type="similarity">
    <text evidence="7">Belongs to the shikimate kinase family.</text>
</comment>
<dbReference type="Proteomes" id="UP000275027">
    <property type="component" value="Unassembled WGS sequence"/>
</dbReference>
<feature type="binding site" evidence="7">
    <location>
        <position position="33"/>
    </location>
    <ligand>
        <name>substrate</name>
    </ligand>
</feature>
<name>A0A497U3E2_9FLAO</name>
<dbReference type="PANTHER" id="PTHR21087">
    <property type="entry name" value="SHIKIMATE KINASE"/>
    <property type="match status" value="1"/>
</dbReference>
<feature type="binding site" evidence="7">
    <location>
        <position position="142"/>
    </location>
    <ligand>
        <name>substrate</name>
    </ligand>
</feature>
<evidence type="ECO:0000256" key="5">
    <source>
        <dbReference type="ARBA" id="ARBA00022840"/>
    </source>
</evidence>
<dbReference type="Proteomes" id="UP000233767">
    <property type="component" value="Unassembled WGS sequence"/>
</dbReference>
<keyword evidence="7" id="KW-0963">Cytoplasm</keyword>
<dbReference type="GO" id="GO:0009423">
    <property type="term" value="P:chorismate biosynthetic process"/>
    <property type="evidence" value="ECO:0007669"/>
    <property type="project" value="UniProtKB-UniRule"/>
</dbReference>
<keyword evidence="5 7" id="KW-0067">ATP-binding</keyword>
<evidence type="ECO:0000256" key="4">
    <source>
        <dbReference type="ARBA" id="ARBA00022777"/>
    </source>
</evidence>
<reference evidence="9 11" key="2">
    <citation type="submission" date="2018-10" db="EMBL/GenBank/DDBJ databases">
        <title>Genomic Encyclopedia of Archaeal and Bacterial Type Strains, Phase II (KMG-II): from individual species to whole genera.</title>
        <authorList>
            <person name="Goeker M."/>
        </authorList>
    </citation>
    <scope>NUCLEOTIDE SEQUENCE [LARGE SCALE GENOMIC DNA]</scope>
    <source>
        <strain evidence="9 11">DSM 21886</strain>
    </source>
</reference>